<dbReference type="GO" id="GO:0046930">
    <property type="term" value="C:pore complex"/>
    <property type="evidence" value="ECO:0007669"/>
    <property type="project" value="UniProtKB-KW"/>
</dbReference>
<dbReference type="EMBL" id="RJUJ01000022">
    <property type="protein sequence ID" value="ROH76544.1"/>
    <property type="molecule type" value="Genomic_DNA"/>
</dbReference>
<evidence type="ECO:0000256" key="3">
    <source>
        <dbReference type="ARBA" id="ARBA00022448"/>
    </source>
</evidence>
<feature type="chain" id="PRO_5018542890" evidence="10">
    <location>
        <begin position="27"/>
        <end position="512"/>
    </location>
</feature>
<dbReference type="GO" id="GO:0015144">
    <property type="term" value="F:carbohydrate transmembrane transporter activity"/>
    <property type="evidence" value="ECO:0007669"/>
    <property type="project" value="TreeGrafter"/>
</dbReference>
<keyword evidence="10" id="KW-0732">Signal</keyword>
<evidence type="ECO:0000256" key="5">
    <source>
        <dbReference type="ARBA" id="ARBA00022692"/>
    </source>
</evidence>
<evidence type="ECO:0000313" key="14">
    <source>
        <dbReference type="Proteomes" id="UP000274511"/>
    </source>
</evidence>
<dbReference type="CDD" id="cd01346">
    <property type="entry name" value="Maltoporin-like"/>
    <property type="match status" value="1"/>
</dbReference>
<comment type="similarity">
    <text evidence="2">Belongs to the porin LamB (TC 1.B.3) family.</text>
</comment>
<name>A0A3N0U8V0_9GAMM</name>
<keyword evidence="9" id="KW-0998">Cell outer membrane</keyword>
<keyword evidence="6" id="KW-0406">Ion transport</keyword>
<protein>
    <submittedName>
        <fullName evidence="11 12">Porin</fullName>
    </submittedName>
</protein>
<dbReference type="EMBL" id="LUSW01000058">
    <property type="protein sequence ID" value="RAT30671.1"/>
    <property type="molecule type" value="Genomic_DNA"/>
</dbReference>
<keyword evidence="13" id="KW-1185">Reference proteome</keyword>
<evidence type="ECO:0000256" key="10">
    <source>
        <dbReference type="SAM" id="SignalP"/>
    </source>
</evidence>
<reference evidence="12 14" key="2">
    <citation type="submission" date="2018-10" db="EMBL/GenBank/DDBJ databases">
        <title>New species genome.</title>
        <authorList>
            <person name="Li Y."/>
        </authorList>
    </citation>
    <scope>NUCLEOTIDE SEQUENCE [LARGE SCALE GENOMIC DNA]</scope>
    <source>
        <strain evidence="12 14">L6_4B</strain>
    </source>
</reference>
<dbReference type="GO" id="GO:0009279">
    <property type="term" value="C:cell outer membrane"/>
    <property type="evidence" value="ECO:0007669"/>
    <property type="project" value="UniProtKB-SubCell"/>
</dbReference>
<reference evidence="11 13" key="1">
    <citation type="submission" date="2016-02" db="EMBL/GenBank/DDBJ databases">
        <title>Species-wide whole genome sequencing reveals diversity, host range in Lonsdalea quercina.</title>
        <authorList>
            <person name="Li Y."/>
        </authorList>
    </citation>
    <scope>NUCLEOTIDE SEQUENCE [LARGE SCALE GENOMIC DNA]</scope>
    <source>
        <strain evidence="11 13">CFCC 12721</strain>
    </source>
</reference>
<keyword evidence="5" id="KW-0812">Transmembrane</keyword>
<evidence type="ECO:0000313" key="11">
    <source>
        <dbReference type="EMBL" id="RAT30671.1"/>
    </source>
</evidence>
<evidence type="ECO:0000256" key="1">
    <source>
        <dbReference type="ARBA" id="ARBA00004571"/>
    </source>
</evidence>
<dbReference type="GO" id="GO:0006811">
    <property type="term" value="P:monoatomic ion transport"/>
    <property type="evidence" value="ECO:0007669"/>
    <property type="project" value="UniProtKB-KW"/>
</dbReference>
<dbReference type="AlphaFoldDB" id="A0A3N0U8V0"/>
<dbReference type="PANTHER" id="PTHR38762:SF1">
    <property type="entry name" value="CRYPTIC OUTER MEMBRANE PORIN BGLH-RELATED"/>
    <property type="match status" value="1"/>
</dbReference>
<keyword evidence="8" id="KW-0472">Membrane</keyword>
<dbReference type="Proteomes" id="UP000274511">
    <property type="component" value="Unassembled WGS sequence"/>
</dbReference>
<evidence type="ECO:0000256" key="4">
    <source>
        <dbReference type="ARBA" id="ARBA00022452"/>
    </source>
</evidence>
<organism evidence="12 14">
    <name type="scientific">Lonsdalea populi</name>
    <dbReference type="NCBI Taxonomy" id="1172565"/>
    <lineage>
        <taxon>Bacteria</taxon>
        <taxon>Pseudomonadati</taxon>
        <taxon>Pseudomonadota</taxon>
        <taxon>Gammaproteobacteria</taxon>
        <taxon>Enterobacterales</taxon>
        <taxon>Pectobacteriaceae</taxon>
        <taxon>Lonsdalea</taxon>
    </lineage>
</organism>
<evidence type="ECO:0000256" key="6">
    <source>
        <dbReference type="ARBA" id="ARBA00023065"/>
    </source>
</evidence>
<dbReference type="RefSeq" id="WP_112092878.1">
    <property type="nucleotide sequence ID" value="NZ_LUSR01000077.1"/>
</dbReference>
<dbReference type="OrthoDB" id="106611at2"/>
<feature type="signal peptide" evidence="10">
    <location>
        <begin position="1"/>
        <end position="26"/>
    </location>
</feature>
<evidence type="ECO:0000313" key="12">
    <source>
        <dbReference type="EMBL" id="ROH76544.1"/>
    </source>
</evidence>
<dbReference type="Gene3D" id="2.40.170.10">
    <property type="entry name" value="Porin, LamB type"/>
    <property type="match status" value="1"/>
</dbReference>
<keyword evidence="7" id="KW-0626">Porin</keyword>
<dbReference type="InterPro" id="IPR036998">
    <property type="entry name" value="Porin_LamB_sf"/>
</dbReference>
<sequence>MNINIPVLCSVTLSAYSLLVANTLYAAPLTLEERVALLENKLSSNVKELDATKAQLKKYESLMPPLEVISANPATPEKVDSASLMTLADISKYVKEDIGFNFSGYFRSGYAVGNRGSAKSYAIGSLGRFGQENSSWYDLEFSQRVYRDGNKTAKAVVTLDGNVGGQYSAGWFDSTSDNLLQFSDIYLTTRGFLPFAPEADFWVGKHTLPKFEIQMLDFKYHKSDSAAGIGLENWQLGPGKVNVALVREDLDAHAVDSSVSQTQQINTNTIDARYTAIPLWDRATLDLFGRYSAANKTDLNKNDENNGTYYSVKDAWHAGARLTQNWQNGGFTYVTAQMANNSIASGMGLVTDSSALYGYNGQYYGEHTNGTAWRVLSEGENYLLPNVIMAHALVYAAGNDIYDYYTGAHTDFNSTRAVVRPAYIWDAFNQTGVELGWFDQRNKAGGETYHESGLKTTLFHTFKVGTSMLTSRPEIRFFATYLKTFDNEITQFTFNDDKKDQFTVGAQAEVWW</sequence>
<dbReference type="GO" id="GO:0015288">
    <property type="term" value="F:porin activity"/>
    <property type="evidence" value="ECO:0007669"/>
    <property type="project" value="UniProtKB-KW"/>
</dbReference>
<evidence type="ECO:0000313" key="13">
    <source>
        <dbReference type="Proteomes" id="UP000250186"/>
    </source>
</evidence>
<dbReference type="PANTHER" id="PTHR38762">
    <property type="entry name" value="CRYPTIC OUTER MEMBRANE PORIN BGLH-RELATED"/>
    <property type="match status" value="1"/>
</dbReference>
<keyword evidence="3" id="KW-0813">Transport</keyword>
<dbReference type="STRING" id="1172565.AU508_03045"/>
<evidence type="ECO:0000256" key="7">
    <source>
        <dbReference type="ARBA" id="ARBA00023114"/>
    </source>
</evidence>
<dbReference type="InterPro" id="IPR050286">
    <property type="entry name" value="G_neg_Bact_CarbUptk_Porin"/>
</dbReference>
<dbReference type="InterPro" id="IPR003192">
    <property type="entry name" value="Porin_LamB"/>
</dbReference>
<evidence type="ECO:0000256" key="9">
    <source>
        <dbReference type="ARBA" id="ARBA00023237"/>
    </source>
</evidence>
<comment type="caution">
    <text evidence="12">The sequence shown here is derived from an EMBL/GenBank/DDBJ whole genome shotgun (WGS) entry which is preliminary data.</text>
</comment>
<comment type="subcellular location">
    <subcellularLocation>
        <location evidence="1">Cell outer membrane</location>
        <topology evidence="1">Multi-pass membrane protein</topology>
    </subcellularLocation>
</comment>
<keyword evidence="4" id="KW-1134">Transmembrane beta strand</keyword>
<dbReference type="GO" id="GO:0015774">
    <property type="term" value="P:polysaccharide transport"/>
    <property type="evidence" value="ECO:0007669"/>
    <property type="project" value="TreeGrafter"/>
</dbReference>
<accession>A0A3N0U8V0</accession>
<gene>
    <name evidence="11" type="ORF">AU492_16570</name>
    <name evidence="12" type="ORF">EC392_15475</name>
</gene>
<proteinExistence type="inferred from homology"/>
<dbReference type="SUPFAM" id="SSF56935">
    <property type="entry name" value="Porins"/>
    <property type="match status" value="1"/>
</dbReference>
<evidence type="ECO:0000256" key="8">
    <source>
        <dbReference type="ARBA" id="ARBA00023136"/>
    </source>
</evidence>
<evidence type="ECO:0000256" key="2">
    <source>
        <dbReference type="ARBA" id="ARBA00007055"/>
    </source>
</evidence>
<dbReference type="Pfam" id="PF02264">
    <property type="entry name" value="LamB"/>
    <property type="match status" value="1"/>
</dbReference>
<dbReference type="Proteomes" id="UP000250186">
    <property type="component" value="Unassembled WGS sequence"/>
</dbReference>